<feature type="transmembrane region" description="Helical" evidence="3">
    <location>
        <begin position="97"/>
        <end position="115"/>
    </location>
</feature>
<organism evidence="4 5">
    <name type="scientific">Hymenolepis diminuta</name>
    <name type="common">Rat tapeworm</name>
    <dbReference type="NCBI Taxonomy" id="6216"/>
    <lineage>
        <taxon>Eukaryota</taxon>
        <taxon>Metazoa</taxon>
        <taxon>Spiralia</taxon>
        <taxon>Lophotrochozoa</taxon>
        <taxon>Platyhelminthes</taxon>
        <taxon>Cestoda</taxon>
        <taxon>Eucestoda</taxon>
        <taxon>Cyclophyllidea</taxon>
        <taxon>Hymenolepididae</taxon>
        <taxon>Hymenolepis</taxon>
    </lineage>
</organism>
<feature type="transmembrane region" description="Helical" evidence="3">
    <location>
        <begin position="181"/>
        <end position="198"/>
    </location>
</feature>
<keyword evidence="2" id="KW-0256">Endoplasmic reticulum</keyword>
<evidence type="ECO:0000256" key="3">
    <source>
        <dbReference type="SAM" id="Phobius"/>
    </source>
</evidence>
<evidence type="ECO:0000256" key="1">
    <source>
        <dbReference type="ARBA" id="ARBA00004477"/>
    </source>
</evidence>
<protein>
    <recommendedName>
        <fullName evidence="6">Minor histocompatibility antigen H13</fullName>
    </recommendedName>
</protein>
<accession>A0A564Y361</accession>
<keyword evidence="3" id="KW-0472">Membrane</keyword>
<dbReference type="PANTHER" id="PTHR12174:SF23">
    <property type="entry name" value="MINOR HISTOCOMPATIBILITY ANTIGEN H13"/>
    <property type="match status" value="1"/>
</dbReference>
<comment type="subcellular location">
    <subcellularLocation>
        <location evidence="1">Endoplasmic reticulum membrane</location>
        <topology evidence="1">Multi-pass membrane protein</topology>
    </subcellularLocation>
</comment>
<reference evidence="4 5" key="1">
    <citation type="submission" date="2019-07" db="EMBL/GenBank/DDBJ databases">
        <authorList>
            <person name="Jastrzebski P J."/>
            <person name="Paukszto L."/>
            <person name="Jastrzebski P J."/>
        </authorList>
    </citation>
    <scope>NUCLEOTIDE SEQUENCE [LARGE SCALE GENOMIC DNA]</scope>
    <source>
        <strain evidence="4 5">WMS-il1</strain>
    </source>
</reference>
<dbReference type="GO" id="GO:0006465">
    <property type="term" value="P:signal peptide processing"/>
    <property type="evidence" value="ECO:0007669"/>
    <property type="project" value="TreeGrafter"/>
</dbReference>
<dbReference type="Pfam" id="PF04258">
    <property type="entry name" value="Peptidase_A22B"/>
    <property type="match status" value="1"/>
</dbReference>
<evidence type="ECO:0000256" key="2">
    <source>
        <dbReference type="ARBA" id="ARBA00022824"/>
    </source>
</evidence>
<dbReference type="AlphaFoldDB" id="A0A564Y361"/>
<gene>
    <name evidence="4" type="ORF">WMSIL1_LOCUS2412</name>
</gene>
<keyword evidence="3" id="KW-0812">Transmembrane</keyword>
<feature type="transmembrane region" description="Helical" evidence="3">
    <location>
        <begin position="24"/>
        <end position="43"/>
    </location>
</feature>
<evidence type="ECO:0000313" key="5">
    <source>
        <dbReference type="Proteomes" id="UP000321570"/>
    </source>
</evidence>
<keyword evidence="3" id="KW-1133">Transmembrane helix</keyword>
<feature type="transmembrane region" description="Helical" evidence="3">
    <location>
        <begin position="159"/>
        <end position="175"/>
    </location>
</feature>
<dbReference type="Proteomes" id="UP000321570">
    <property type="component" value="Unassembled WGS sequence"/>
</dbReference>
<evidence type="ECO:0008006" key="6">
    <source>
        <dbReference type="Google" id="ProtNLM"/>
    </source>
</evidence>
<keyword evidence="5" id="KW-1185">Reference proteome</keyword>
<name>A0A564Y361_HYMDI</name>
<dbReference type="GO" id="GO:0098554">
    <property type="term" value="C:cytoplasmic side of endoplasmic reticulum membrane"/>
    <property type="evidence" value="ECO:0007669"/>
    <property type="project" value="TreeGrafter"/>
</dbReference>
<dbReference type="PANTHER" id="PTHR12174">
    <property type="entry name" value="SIGNAL PEPTIDE PEPTIDASE"/>
    <property type="match status" value="1"/>
</dbReference>
<feature type="transmembrane region" description="Helical" evidence="3">
    <location>
        <begin position="72"/>
        <end position="91"/>
    </location>
</feature>
<sequence>MDQVDNLLNETVVNNATRTFTPEAGIASAALFFMAIIPIYIGCHKSVKAVEESMKPESTDLTVLKSKEVAMFPVYASCTLFGIFLVFKVIAAEYINLLLSVYSFILGFQTVFSLTRPLARIFPKQLAKTRFTLTLTETEESDEQNGTEDFKFDFDRRDVLPLILALATSIAYVTTKHWIANNIIGISIAIIGIEYLHLDRVINGCILLGGLFVYDIFWVFGTGVMVFVATNFEAPVKMLECLDSVIS</sequence>
<feature type="transmembrane region" description="Helical" evidence="3">
    <location>
        <begin position="205"/>
        <end position="229"/>
    </location>
</feature>
<dbReference type="EMBL" id="CABIJS010000066">
    <property type="protein sequence ID" value="VUZ41681.1"/>
    <property type="molecule type" value="Genomic_DNA"/>
</dbReference>
<proteinExistence type="predicted"/>
<dbReference type="GO" id="GO:0098553">
    <property type="term" value="C:lumenal side of endoplasmic reticulum membrane"/>
    <property type="evidence" value="ECO:0007669"/>
    <property type="project" value="TreeGrafter"/>
</dbReference>
<evidence type="ECO:0000313" key="4">
    <source>
        <dbReference type="EMBL" id="VUZ41681.1"/>
    </source>
</evidence>
<dbReference type="InterPro" id="IPR007369">
    <property type="entry name" value="Peptidase_A22B_SPP"/>
</dbReference>
<dbReference type="GO" id="GO:0042500">
    <property type="term" value="F:aspartic endopeptidase activity, intramembrane cleaving"/>
    <property type="evidence" value="ECO:0007669"/>
    <property type="project" value="InterPro"/>
</dbReference>
<dbReference type="GO" id="GO:0033619">
    <property type="term" value="P:membrane protein proteolysis"/>
    <property type="evidence" value="ECO:0007669"/>
    <property type="project" value="TreeGrafter"/>
</dbReference>